<gene>
    <name evidence="1" type="ORF">AKO1_000787</name>
</gene>
<reference evidence="1 2" key="1">
    <citation type="submission" date="2024-03" db="EMBL/GenBank/DDBJ databases">
        <title>The Acrasis kona genome and developmental transcriptomes reveal deep origins of eukaryotic multicellular pathways.</title>
        <authorList>
            <person name="Sheikh S."/>
            <person name="Fu C.-J."/>
            <person name="Brown M.W."/>
            <person name="Baldauf S.L."/>
        </authorList>
    </citation>
    <scope>NUCLEOTIDE SEQUENCE [LARGE SCALE GENOMIC DNA]</scope>
    <source>
        <strain evidence="1 2">ATCC MYA-3509</strain>
    </source>
</reference>
<proteinExistence type="predicted"/>
<evidence type="ECO:0000313" key="2">
    <source>
        <dbReference type="Proteomes" id="UP001431209"/>
    </source>
</evidence>
<dbReference type="AlphaFoldDB" id="A0AAW2ZDY5"/>
<sequence>MCGTHDFMVRSGLLLGVIRTHNKGREITVKSFEVCYSEAQYHQIICDHKNKVKGKSVVVGWFRVSKEPMDYSSIKDMFQYMQYMITRRNLEEKDKETSGYLRELFISQIGLTITKSETKEKNEQLDILKTTTQAHSVQPYFSLPMTPIVKKMVLTPNNGSGEKNHLVYNVNEDPSPLLPDQSYLSFIRPERFSVLELRQDINLVIHTGQMSELYETNLSWQNDSQFCCELDEKLLESDLKQCMLEISNNGSITEKMETFTDEQLKKNEVHLEEYEKEYKDNLMLMLELSHCIEKIESIERHLKESNSNKNQTV</sequence>
<comment type="caution">
    <text evidence="1">The sequence shown here is derived from an EMBL/GenBank/DDBJ whole genome shotgun (WGS) entry which is preliminary data.</text>
</comment>
<keyword evidence="2" id="KW-1185">Reference proteome</keyword>
<evidence type="ECO:0000313" key="1">
    <source>
        <dbReference type="EMBL" id="KAL0487366.1"/>
    </source>
</evidence>
<protein>
    <submittedName>
        <fullName evidence="1">ATP13A1</fullName>
    </submittedName>
</protein>
<name>A0AAW2ZDY5_9EUKA</name>
<dbReference type="Proteomes" id="UP001431209">
    <property type="component" value="Unassembled WGS sequence"/>
</dbReference>
<organism evidence="1 2">
    <name type="scientific">Acrasis kona</name>
    <dbReference type="NCBI Taxonomy" id="1008807"/>
    <lineage>
        <taxon>Eukaryota</taxon>
        <taxon>Discoba</taxon>
        <taxon>Heterolobosea</taxon>
        <taxon>Tetramitia</taxon>
        <taxon>Eutetramitia</taxon>
        <taxon>Acrasidae</taxon>
        <taxon>Acrasis</taxon>
    </lineage>
</organism>
<accession>A0AAW2ZDY5</accession>
<dbReference type="EMBL" id="JAOPGA020001336">
    <property type="protein sequence ID" value="KAL0487366.1"/>
    <property type="molecule type" value="Genomic_DNA"/>
</dbReference>